<keyword evidence="6" id="KW-1185">Reference proteome</keyword>
<evidence type="ECO:0000256" key="2">
    <source>
        <dbReference type="ARBA" id="ARBA00023186"/>
    </source>
</evidence>
<dbReference type="GO" id="GO:0051087">
    <property type="term" value="F:protein-folding chaperone binding"/>
    <property type="evidence" value="ECO:0007669"/>
    <property type="project" value="TreeGrafter"/>
</dbReference>
<dbReference type="AlphaFoldDB" id="A0A3D8P6H2"/>
<dbReference type="GO" id="GO:0044183">
    <property type="term" value="F:protein folding chaperone"/>
    <property type="evidence" value="ECO:0007669"/>
    <property type="project" value="InterPro"/>
</dbReference>
<dbReference type="InterPro" id="IPR020818">
    <property type="entry name" value="Chaperonin_GroES"/>
</dbReference>
<comment type="subunit">
    <text evidence="3">Heptamer of 7 subunits arranged in a ring. Interacts with the chaperonin GroEL.</text>
</comment>
<dbReference type="RefSeq" id="WP_015738210.1">
    <property type="nucleotide sequence ID" value="NZ_QSLN01000002.1"/>
</dbReference>
<evidence type="ECO:0000256" key="1">
    <source>
        <dbReference type="ARBA" id="ARBA00006975"/>
    </source>
</evidence>
<accession>A0A3D8P6H2</accession>
<evidence type="ECO:0000313" key="5">
    <source>
        <dbReference type="EMBL" id="RDV84332.1"/>
    </source>
</evidence>
<name>A0A3D8P6H2_9THEO</name>
<dbReference type="Proteomes" id="UP000256329">
    <property type="component" value="Unassembled WGS sequence"/>
</dbReference>
<dbReference type="PANTHER" id="PTHR10772:SF58">
    <property type="entry name" value="CO-CHAPERONIN GROES"/>
    <property type="match status" value="1"/>
</dbReference>
<dbReference type="FunFam" id="2.30.33.40:FF:000001">
    <property type="entry name" value="10 kDa chaperonin"/>
    <property type="match status" value="1"/>
</dbReference>
<comment type="similarity">
    <text evidence="1 3 4">Belongs to the GroES chaperonin family.</text>
</comment>
<comment type="caution">
    <text evidence="5">The sequence shown here is derived from an EMBL/GenBank/DDBJ whole genome shotgun (WGS) entry which is preliminary data.</text>
</comment>
<dbReference type="GO" id="GO:0046872">
    <property type="term" value="F:metal ion binding"/>
    <property type="evidence" value="ECO:0007669"/>
    <property type="project" value="TreeGrafter"/>
</dbReference>
<reference evidence="5 6" key="1">
    <citation type="submission" date="2018-08" db="EMBL/GenBank/DDBJ databases">
        <title>Form III RuBisCO-mediated autotrophy in Thermodesulfobium bacteria.</title>
        <authorList>
            <person name="Toshchakov S.V."/>
            <person name="Kublanov I.V."/>
            <person name="Frolov E."/>
            <person name="Bonch-Osmolovskaya E.A."/>
            <person name="Tourova T.P."/>
            <person name="Chernych N.A."/>
            <person name="Lebedinsky A.V."/>
        </authorList>
    </citation>
    <scope>NUCLEOTIDE SEQUENCE [LARGE SCALE GENOMIC DNA]</scope>
    <source>
        <strain evidence="5 6">SR</strain>
    </source>
</reference>
<dbReference type="Pfam" id="PF00166">
    <property type="entry name" value="Cpn10"/>
    <property type="match status" value="1"/>
</dbReference>
<dbReference type="PROSITE" id="PS00681">
    <property type="entry name" value="CHAPERONINS_CPN10"/>
    <property type="match status" value="1"/>
</dbReference>
<dbReference type="NCBIfam" id="NF001531">
    <property type="entry name" value="PRK00364.2-2"/>
    <property type="match status" value="1"/>
</dbReference>
<dbReference type="NCBIfam" id="NF001533">
    <property type="entry name" value="PRK00364.2-4"/>
    <property type="match status" value="1"/>
</dbReference>
<dbReference type="OrthoDB" id="9806791at2"/>
<protein>
    <recommendedName>
        <fullName evidence="3">Co-chaperonin GroES</fullName>
    </recommendedName>
    <alternativeName>
        <fullName evidence="3">10 kDa chaperonin</fullName>
    </alternativeName>
    <alternativeName>
        <fullName evidence="3">Chaperonin-10</fullName>
        <shortName evidence="3">Cpn10</shortName>
    </alternativeName>
</protein>
<dbReference type="PANTHER" id="PTHR10772">
    <property type="entry name" value="10 KDA HEAT SHOCK PROTEIN"/>
    <property type="match status" value="1"/>
</dbReference>
<dbReference type="Gene3D" id="2.30.33.40">
    <property type="entry name" value="GroES chaperonin"/>
    <property type="match status" value="1"/>
</dbReference>
<dbReference type="SUPFAM" id="SSF50129">
    <property type="entry name" value="GroES-like"/>
    <property type="match status" value="1"/>
</dbReference>
<dbReference type="GO" id="GO:0005737">
    <property type="term" value="C:cytoplasm"/>
    <property type="evidence" value="ECO:0007669"/>
    <property type="project" value="UniProtKB-SubCell"/>
</dbReference>
<sequence>MIRPLGDRVVVKPLPAEEVTKGGIVLPDTAKEKPQKGEVVAVGPGRLLENGQRVPIDVKVGDKVLYSKYAGNEVKIDGEEYLILRESDILGVLE</sequence>
<dbReference type="GO" id="GO:0005524">
    <property type="term" value="F:ATP binding"/>
    <property type="evidence" value="ECO:0007669"/>
    <property type="project" value="InterPro"/>
</dbReference>
<dbReference type="NCBIfam" id="NF001527">
    <property type="entry name" value="PRK00364.1-2"/>
    <property type="match status" value="1"/>
</dbReference>
<dbReference type="InterPro" id="IPR011032">
    <property type="entry name" value="GroES-like_sf"/>
</dbReference>
<dbReference type="CDD" id="cd00320">
    <property type="entry name" value="cpn10"/>
    <property type="match status" value="1"/>
</dbReference>
<organism evidence="5 6">
    <name type="scientific">Ammonifex thiophilus</name>
    <dbReference type="NCBI Taxonomy" id="444093"/>
    <lineage>
        <taxon>Bacteria</taxon>
        <taxon>Bacillati</taxon>
        <taxon>Bacillota</taxon>
        <taxon>Clostridia</taxon>
        <taxon>Thermoanaerobacterales</taxon>
        <taxon>Thermoanaerobacteraceae</taxon>
        <taxon>Ammonifex</taxon>
    </lineage>
</organism>
<evidence type="ECO:0000313" key="6">
    <source>
        <dbReference type="Proteomes" id="UP000256329"/>
    </source>
</evidence>
<dbReference type="SMART" id="SM00883">
    <property type="entry name" value="Cpn10"/>
    <property type="match status" value="1"/>
</dbReference>
<evidence type="ECO:0000256" key="3">
    <source>
        <dbReference type="HAMAP-Rule" id="MF_00580"/>
    </source>
</evidence>
<dbReference type="HAMAP" id="MF_00580">
    <property type="entry name" value="CH10"/>
    <property type="match status" value="1"/>
</dbReference>
<dbReference type="PRINTS" id="PR00297">
    <property type="entry name" value="CHAPERONIN10"/>
</dbReference>
<proteinExistence type="inferred from homology"/>
<dbReference type="EMBL" id="QSLN01000002">
    <property type="protein sequence ID" value="RDV84332.1"/>
    <property type="molecule type" value="Genomic_DNA"/>
</dbReference>
<comment type="subcellular location">
    <subcellularLocation>
        <location evidence="3">Cytoplasm</location>
    </subcellularLocation>
</comment>
<dbReference type="NCBIfam" id="NF001530">
    <property type="entry name" value="PRK00364.1-6"/>
    <property type="match status" value="1"/>
</dbReference>
<dbReference type="NCBIfam" id="NF001534">
    <property type="entry name" value="PRK00364.2-5"/>
    <property type="match status" value="1"/>
</dbReference>
<dbReference type="InterPro" id="IPR037124">
    <property type="entry name" value="Chaperonin_GroES_sf"/>
</dbReference>
<dbReference type="GO" id="GO:0051082">
    <property type="term" value="F:unfolded protein binding"/>
    <property type="evidence" value="ECO:0007669"/>
    <property type="project" value="TreeGrafter"/>
</dbReference>
<gene>
    <name evidence="3" type="primary">groES</name>
    <name evidence="3" type="synonym">groS</name>
    <name evidence="5" type="ORF">DXX99_03240</name>
</gene>
<keyword evidence="2 3" id="KW-0143">Chaperone</keyword>
<evidence type="ECO:0000256" key="4">
    <source>
        <dbReference type="RuleBase" id="RU000535"/>
    </source>
</evidence>
<dbReference type="InterPro" id="IPR018369">
    <property type="entry name" value="Chaprnonin_Cpn10_CS"/>
</dbReference>
<keyword evidence="3" id="KW-0963">Cytoplasm</keyword>
<comment type="function">
    <text evidence="3 4">Together with the chaperonin GroEL, plays an essential role in assisting protein folding. The GroEL-GroES system forms a nano-cage that allows encapsulation of the non-native substrate proteins and provides a physical environment optimized to promote and accelerate protein folding. GroES binds to the apical surface of the GroEL ring, thereby capping the opening of the GroEL channel.</text>
</comment>